<keyword evidence="2" id="KW-0378">Hydrolase</keyword>
<dbReference type="InterPro" id="IPR036691">
    <property type="entry name" value="Endo/exonu/phosph_ase_sf"/>
</dbReference>
<feature type="domain" description="Endonuclease/exonuclease/phosphatase" evidence="1">
    <location>
        <begin position="36"/>
        <end position="259"/>
    </location>
</feature>
<gene>
    <name evidence="2" type="ORF">ACFFI0_02615</name>
</gene>
<dbReference type="Proteomes" id="UP001589774">
    <property type="component" value="Unassembled WGS sequence"/>
</dbReference>
<dbReference type="InterPro" id="IPR051916">
    <property type="entry name" value="GPI-anchor_lipid_remodeler"/>
</dbReference>
<keyword evidence="2" id="KW-0540">Nuclease</keyword>
<comment type="caution">
    <text evidence="2">The sequence shown here is derived from an EMBL/GenBank/DDBJ whole genome shotgun (WGS) entry which is preliminary data.</text>
</comment>
<accession>A0ABV6HE62</accession>
<name>A0ABV6HE62_9SPHI</name>
<reference evidence="2 3" key="1">
    <citation type="submission" date="2024-09" db="EMBL/GenBank/DDBJ databases">
        <authorList>
            <person name="Sun Q."/>
            <person name="Mori K."/>
        </authorList>
    </citation>
    <scope>NUCLEOTIDE SEQUENCE [LARGE SCALE GENOMIC DNA]</scope>
    <source>
        <strain evidence="2 3">CCM 7765</strain>
    </source>
</reference>
<dbReference type="PANTHER" id="PTHR14859">
    <property type="entry name" value="CALCOFLUOR WHITE HYPERSENSITIVE PROTEIN PRECURSOR"/>
    <property type="match status" value="1"/>
</dbReference>
<keyword evidence="2" id="KW-0255">Endonuclease</keyword>
<dbReference type="GO" id="GO:0004519">
    <property type="term" value="F:endonuclease activity"/>
    <property type="evidence" value="ECO:0007669"/>
    <property type="project" value="UniProtKB-KW"/>
</dbReference>
<evidence type="ECO:0000313" key="2">
    <source>
        <dbReference type="EMBL" id="MFC0317179.1"/>
    </source>
</evidence>
<dbReference type="Gene3D" id="3.60.10.10">
    <property type="entry name" value="Endonuclease/exonuclease/phosphatase"/>
    <property type="match status" value="1"/>
</dbReference>
<evidence type="ECO:0000313" key="3">
    <source>
        <dbReference type="Proteomes" id="UP001589774"/>
    </source>
</evidence>
<dbReference type="SUPFAM" id="SSF56219">
    <property type="entry name" value="DNase I-like"/>
    <property type="match status" value="1"/>
</dbReference>
<sequence>MNKAFLRTLFTITCLLQFIFGAEIVTANEKDTLRIITYNIHHANPPSKPGLIDLEAIAAVINQNKPDLVALQEVDVNNRRSGKNLNEAAALGSLTGMHHHFVKAIDYEGGAYGVAILSKWPIQQKDSLILPMAEGSNGEPRVLAIVAVEPKPGKPLVFASTHLDLKEQNRLLQAEAIVKKLSTYSQPVILGGDFNAKPESDVINHFDTYFSRSKTSGSAAFTIPEVNPDREIDFIMFRPKKRFQSVRHEVIKEPYASDHLPVMVELTY</sequence>
<dbReference type="Pfam" id="PF03372">
    <property type="entry name" value="Exo_endo_phos"/>
    <property type="match status" value="1"/>
</dbReference>
<organism evidence="2 3">
    <name type="scientific">Olivibacter oleidegradans</name>
    <dbReference type="NCBI Taxonomy" id="760123"/>
    <lineage>
        <taxon>Bacteria</taxon>
        <taxon>Pseudomonadati</taxon>
        <taxon>Bacteroidota</taxon>
        <taxon>Sphingobacteriia</taxon>
        <taxon>Sphingobacteriales</taxon>
        <taxon>Sphingobacteriaceae</taxon>
        <taxon>Olivibacter</taxon>
    </lineage>
</organism>
<evidence type="ECO:0000259" key="1">
    <source>
        <dbReference type="Pfam" id="PF03372"/>
    </source>
</evidence>
<dbReference type="PANTHER" id="PTHR14859:SF15">
    <property type="entry name" value="ENDONUCLEASE_EXONUCLEASE_PHOSPHATASE DOMAIN-CONTAINING PROTEIN"/>
    <property type="match status" value="1"/>
</dbReference>
<dbReference type="RefSeq" id="WP_013664372.1">
    <property type="nucleotide sequence ID" value="NZ_JBHLWO010000001.1"/>
</dbReference>
<dbReference type="InterPro" id="IPR005135">
    <property type="entry name" value="Endo/exonuclease/phosphatase"/>
</dbReference>
<dbReference type="EMBL" id="JBHLWO010000001">
    <property type="protein sequence ID" value="MFC0317179.1"/>
    <property type="molecule type" value="Genomic_DNA"/>
</dbReference>
<keyword evidence="3" id="KW-1185">Reference proteome</keyword>
<protein>
    <submittedName>
        <fullName evidence="2">Endonuclease/exonuclease/phosphatase family protein</fullName>
    </submittedName>
</protein>
<proteinExistence type="predicted"/>